<feature type="transmembrane region" description="Helical" evidence="1">
    <location>
        <begin position="44"/>
        <end position="60"/>
    </location>
</feature>
<sequence>MGSKRDKDVLILRSEIFNDLVFVKRVLSNIVVNKYNCKIMNTKFFVFFLLLSLMPFRIQAQRQELTPEDLYNWPFYGQGTKLVESHNMFFMKEAKESNGVMIVSPKSYGDDVVVRYDVMTLTPASVLVAILSASNLGKDAGLRIPEGYDGSMKLWIEDVESYFYAFRNGPHNFTPFIRKYPVAKGEDPALVSYDKNVMLPGVFYSIEIGRKKNDLWLKVDGEKILETTDEKAYGGGHIALRLRGTAGEYAACLVRNMVIIQ</sequence>
<accession>W7YHG1</accession>
<keyword evidence="1" id="KW-0812">Transmembrane</keyword>
<evidence type="ECO:0008006" key="4">
    <source>
        <dbReference type="Google" id="ProtNLM"/>
    </source>
</evidence>
<organism evidence="2 3">
    <name type="scientific">Saccharicrinis fermentans DSM 9555 = JCM 21142</name>
    <dbReference type="NCBI Taxonomy" id="869213"/>
    <lineage>
        <taxon>Bacteria</taxon>
        <taxon>Pseudomonadati</taxon>
        <taxon>Bacteroidota</taxon>
        <taxon>Bacteroidia</taxon>
        <taxon>Marinilabiliales</taxon>
        <taxon>Marinilabiliaceae</taxon>
        <taxon>Saccharicrinis</taxon>
    </lineage>
</organism>
<evidence type="ECO:0000313" key="2">
    <source>
        <dbReference type="EMBL" id="GAF02009.1"/>
    </source>
</evidence>
<proteinExistence type="predicted"/>
<dbReference type="Proteomes" id="UP000019402">
    <property type="component" value="Unassembled WGS sequence"/>
</dbReference>
<reference evidence="2 3" key="1">
    <citation type="journal article" date="2014" name="Genome Announc.">
        <title>Draft Genome Sequence of Cytophaga fermentans JCM 21142T, a Facultative Anaerobe Isolated from Marine Mud.</title>
        <authorList>
            <person name="Starns D."/>
            <person name="Oshima K."/>
            <person name="Suda W."/>
            <person name="Iino T."/>
            <person name="Yuki M."/>
            <person name="Inoue J."/>
            <person name="Kitamura K."/>
            <person name="Iida T."/>
            <person name="Darby A."/>
            <person name="Hattori M."/>
            <person name="Ohkuma M."/>
        </authorList>
    </citation>
    <scope>NUCLEOTIDE SEQUENCE [LARGE SCALE GENOMIC DNA]</scope>
    <source>
        <strain evidence="2 3">JCM 21142</strain>
    </source>
</reference>
<dbReference type="EMBL" id="BAMD01000004">
    <property type="protein sequence ID" value="GAF02009.1"/>
    <property type="molecule type" value="Genomic_DNA"/>
</dbReference>
<comment type="caution">
    <text evidence="2">The sequence shown here is derived from an EMBL/GenBank/DDBJ whole genome shotgun (WGS) entry which is preliminary data.</text>
</comment>
<keyword evidence="3" id="KW-1185">Reference proteome</keyword>
<evidence type="ECO:0000313" key="3">
    <source>
        <dbReference type="Proteomes" id="UP000019402"/>
    </source>
</evidence>
<dbReference type="eggNOG" id="ENOG50330FE">
    <property type="taxonomic scope" value="Bacteria"/>
</dbReference>
<dbReference type="AlphaFoldDB" id="W7YHG1"/>
<protein>
    <recommendedName>
        <fullName evidence="4">3-keto-disaccharide hydrolase domain-containing protein</fullName>
    </recommendedName>
</protein>
<gene>
    <name evidence="2" type="ORF">JCM21142_1634</name>
</gene>
<name>W7YHG1_9BACT</name>
<dbReference type="STRING" id="869213.GCA_000517085_01479"/>
<evidence type="ECO:0000256" key="1">
    <source>
        <dbReference type="SAM" id="Phobius"/>
    </source>
</evidence>
<keyword evidence="1" id="KW-0472">Membrane</keyword>
<keyword evidence="1" id="KW-1133">Transmembrane helix</keyword>
<dbReference type="Gene3D" id="2.60.120.200">
    <property type="match status" value="1"/>
</dbReference>